<keyword evidence="2" id="KW-1185">Reference proteome</keyword>
<reference evidence="1" key="1">
    <citation type="submission" date="2023-03" db="EMBL/GenBank/DDBJ databases">
        <title>Newly Isolated Salmophages for Biocontrol of Salmonella in Ready-To-Eat Plant-Based Food.</title>
        <authorList>
            <person name="Wojcicki M."/>
            <person name="Swider O."/>
            <person name="Srednicka P."/>
            <person name="Ilczuk T."/>
            <person name="Koperski L."/>
            <person name="Shymialevich D."/>
            <person name="Cieslak H."/>
            <person name="Sokolowska B."/>
            <person name="Juszczuk-Kubiak E."/>
        </authorList>
    </citation>
    <scope>NUCLEOTIDE SEQUENCE</scope>
</reference>
<name>A0AAX4NF48_9CAUD</name>
<gene>
    <name evidence="1" type="ORF">PVA66_000112</name>
</gene>
<dbReference type="Proteomes" id="UP001431625">
    <property type="component" value="Segment"/>
</dbReference>
<dbReference type="EMBL" id="OQ674103">
    <property type="protein sequence ID" value="WYX90557.1"/>
    <property type="molecule type" value="Genomic_DNA"/>
</dbReference>
<sequence>MAGSRRKKLIHEIPDETFKKVIEHLENGGTKKAACEMLGVSSNPTMERMIEEWRDRQVQVAEMKKEEARNTD</sequence>
<protein>
    <recommendedName>
        <fullName evidence="3">Transposase</fullName>
    </recommendedName>
</protein>
<evidence type="ECO:0000313" key="1">
    <source>
        <dbReference type="EMBL" id="WYX90557.1"/>
    </source>
</evidence>
<dbReference type="RefSeq" id="YP_013605177.1">
    <property type="nucleotide sequence ID" value="NC_133303.1"/>
</dbReference>
<accession>A0AAX4NF48</accession>
<dbReference type="GeneID" id="300175284"/>
<evidence type="ECO:0008006" key="3">
    <source>
        <dbReference type="Google" id="ProtNLM"/>
    </source>
</evidence>
<proteinExistence type="predicted"/>
<organism evidence="1 2">
    <name type="scientific">Salmonella phage KKP_3831</name>
    <dbReference type="NCBI Taxonomy" id="3027684"/>
    <lineage>
        <taxon>Viruses</taxon>
        <taxon>Duplodnaviria</taxon>
        <taxon>Heunggongvirae</taxon>
        <taxon>Uroviricota</taxon>
        <taxon>Caudoviricetes</taxon>
        <taxon>Demerecviridae</taxon>
        <taxon>Markadamsvirinae</taxon>
        <taxon>Epseptimavirus</taxon>
        <taxon>Epseptimavirus KKP3831</taxon>
    </lineage>
</organism>
<evidence type="ECO:0000313" key="2">
    <source>
        <dbReference type="Proteomes" id="UP001431625"/>
    </source>
</evidence>